<comment type="subcellular location">
    <subcellularLocation>
        <location evidence="1">Cell membrane</location>
        <topology evidence="1">Multi-pass membrane protein</topology>
    </subcellularLocation>
</comment>
<feature type="transmembrane region" description="Helical" evidence="8">
    <location>
        <begin position="369"/>
        <end position="395"/>
    </location>
</feature>
<dbReference type="CDD" id="cd17321">
    <property type="entry name" value="MFS_MMR_MDR_like"/>
    <property type="match status" value="1"/>
</dbReference>
<evidence type="ECO:0000256" key="3">
    <source>
        <dbReference type="ARBA" id="ARBA00022475"/>
    </source>
</evidence>
<dbReference type="NCBIfam" id="TIGR00711">
    <property type="entry name" value="efflux_EmrB"/>
    <property type="match status" value="1"/>
</dbReference>
<sequence length="531" mass="54855">MSTEAAPHRIPEAVHRRRWAILGTLILALLVVVLDNSILNVAMKTIASPAPTGLGASQSDLEWSINSYTLVFAGLLFTAGLLGDRIGRKRTLLGGMLVFGLGSLLSALAASPGELITYRAVMGLGGAFVMPATLAIIMNLFERHEQPKAIGIWAGAVGLAIAIGPITGGLLIEHFWWGSVFLVNVPIVAVALVAMMLLVPDSKDPNPGKLDPVGVLLSIIGLVALIYGIIKGGELADFTAVAAWGPVLAGVVALALFVLHERRTTHPALDVSWFRNKQFSGSVAVVGLVFFALMGVSFFGVFYTQSVRGYSALQAGVLMLPLAAAQLVFAPRARLVVDRFGVRATCAGGMALIAVGFLGYLLLGATTPIWVLVAIGFLMGAGMAHVMPPVTVAIMGSLPREKAGAGSAVNNTFRQVGGSLGVAVLGAVLSTVYRDGVSDQLAQLPPALRDKAGESLEATLAIAGGTHRTGLVDPAKESFIHAMHVVSGLSAGITVVGVLLAWFLLPAKAPAAPGGPGAHDQAVAGPQPAKV</sequence>
<evidence type="ECO:0000256" key="5">
    <source>
        <dbReference type="ARBA" id="ARBA00022989"/>
    </source>
</evidence>
<dbReference type="Proteomes" id="UP000318416">
    <property type="component" value="Unassembled WGS sequence"/>
</dbReference>
<dbReference type="RefSeq" id="WP_145789154.1">
    <property type="nucleotide sequence ID" value="NZ_BAAABR010000079.1"/>
</dbReference>
<dbReference type="PROSITE" id="PS50850">
    <property type="entry name" value="MFS"/>
    <property type="match status" value="1"/>
</dbReference>
<accession>A0A561EMA9</accession>
<keyword evidence="3" id="KW-1003">Cell membrane</keyword>
<dbReference type="InterPro" id="IPR020846">
    <property type="entry name" value="MFS_dom"/>
</dbReference>
<keyword evidence="4 8" id="KW-0812">Transmembrane</keyword>
<evidence type="ECO:0000256" key="6">
    <source>
        <dbReference type="ARBA" id="ARBA00023136"/>
    </source>
</evidence>
<dbReference type="Gene3D" id="1.20.1720.10">
    <property type="entry name" value="Multidrug resistance protein D"/>
    <property type="match status" value="1"/>
</dbReference>
<evidence type="ECO:0000259" key="9">
    <source>
        <dbReference type="PROSITE" id="PS50850"/>
    </source>
</evidence>
<name>A0A561EMA9_9ACTN</name>
<dbReference type="AlphaFoldDB" id="A0A561EMA9"/>
<evidence type="ECO:0000313" key="11">
    <source>
        <dbReference type="Proteomes" id="UP000318416"/>
    </source>
</evidence>
<proteinExistence type="predicted"/>
<feature type="transmembrane region" description="Helical" evidence="8">
    <location>
        <begin position="176"/>
        <end position="198"/>
    </location>
</feature>
<dbReference type="EMBL" id="VIVR01000001">
    <property type="protein sequence ID" value="TWE16763.1"/>
    <property type="molecule type" value="Genomic_DNA"/>
</dbReference>
<feature type="transmembrane region" description="Helical" evidence="8">
    <location>
        <begin position="20"/>
        <end position="43"/>
    </location>
</feature>
<evidence type="ECO:0000313" key="10">
    <source>
        <dbReference type="EMBL" id="TWE16763.1"/>
    </source>
</evidence>
<dbReference type="Gene3D" id="1.20.1250.20">
    <property type="entry name" value="MFS general substrate transporter like domains"/>
    <property type="match status" value="1"/>
</dbReference>
<dbReference type="GO" id="GO:0005886">
    <property type="term" value="C:plasma membrane"/>
    <property type="evidence" value="ECO:0007669"/>
    <property type="project" value="UniProtKB-SubCell"/>
</dbReference>
<feature type="transmembrane region" description="Helical" evidence="8">
    <location>
        <begin position="116"/>
        <end position="138"/>
    </location>
</feature>
<evidence type="ECO:0000256" key="7">
    <source>
        <dbReference type="ARBA" id="ARBA00023251"/>
    </source>
</evidence>
<feature type="transmembrane region" description="Helical" evidence="8">
    <location>
        <begin position="279"/>
        <end position="303"/>
    </location>
</feature>
<dbReference type="InterPro" id="IPR011701">
    <property type="entry name" value="MFS"/>
</dbReference>
<dbReference type="GO" id="GO:0022857">
    <property type="term" value="F:transmembrane transporter activity"/>
    <property type="evidence" value="ECO:0007669"/>
    <property type="project" value="InterPro"/>
</dbReference>
<evidence type="ECO:0000256" key="2">
    <source>
        <dbReference type="ARBA" id="ARBA00022448"/>
    </source>
</evidence>
<evidence type="ECO:0000256" key="4">
    <source>
        <dbReference type="ARBA" id="ARBA00022692"/>
    </source>
</evidence>
<evidence type="ECO:0000256" key="8">
    <source>
        <dbReference type="SAM" id="Phobius"/>
    </source>
</evidence>
<keyword evidence="7" id="KW-0046">Antibiotic resistance</keyword>
<feature type="transmembrane region" description="Helical" evidence="8">
    <location>
        <begin position="63"/>
        <end position="82"/>
    </location>
</feature>
<dbReference type="InterPro" id="IPR036259">
    <property type="entry name" value="MFS_trans_sf"/>
</dbReference>
<dbReference type="GO" id="GO:0046677">
    <property type="term" value="P:response to antibiotic"/>
    <property type="evidence" value="ECO:0007669"/>
    <property type="project" value="UniProtKB-KW"/>
</dbReference>
<feature type="transmembrane region" description="Helical" evidence="8">
    <location>
        <begin position="342"/>
        <end position="363"/>
    </location>
</feature>
<feature type="domain" description="Major facilitator superfamily (MFS) profile" evidence="9">
    <location>
        <begin position="21"/>
        <end position="509"/>
    </location>
</feature>
<dbReference type="InterPro" id="IPR004638">
    <property type="entry name" value="EmrB-like"/>
</dbReference>
<feature type="transmembrane region" description="Helical" evidence="8">
    <location>
        <begin position="210"/>
        <end position="230"/>
    </location>
</feature>
<dbReference type="Pfam" id="PF07690">
    <property type="entry name" value="MFS_1"/>
    <property type="match status" value="1"/>
</dbReference>
<keyword evidence="5 8" id="KW-1133">Transmembrane helix</keyword>
<feature type="transmembrane region" description="Helical" evidence="8">
    <location>
        <begin position="479"/>
        <end position="505"/>
    </location>
</feature>
<organism evidence="10 11">
    <name type="scientific">Kitasatospora atroaurantiaca</name>
    <dbReference type="NCBI Taxonomy" id="285545"/>
    <lineage>
        <taxon>Bacteria</taxon>
        <taxon>Bacillati</taxon>
        <taxon>Actinomycetota</taxon>
        <taxon>Actinomycetes</taxon>
        <taxon>Kitasatosporales</taxon>
        <taxon>Streptomycetaceae</taxon>
        <taxon>Kitasatospora</taxon>
    </lineage>
</organism>
<dbReference type="PRINTS" id="PR01036">
    <property type="entry name" value="TCRTETB"/>
</dbReference>
<gene>
    <name evidence="10" type="ORF">FB465_1754</name>
</gene>
<feature type="transmembrane region" description="Helical" evidence="8">
    <location>
        <begin position="150"/>
        <end position="170"/>
    </location>
</feature>
<comment type="caution">
    <text evidence="10">The sequence shown here is derived from an EMBL/GenBank/DDBJ whole genome shotgun (WGS) entry which is preliminary data.</text>
</comment>
<reference evidence="10 11" key="1">
    <citation type="submission" date="2019-06" db="EMBL/GenBank/DDBJ databases">
        <title>Sequencing the genomes of 1000 actinobacteria strains.</title>
        <authorList>
            <person name="Klenk H.-P."/>
        </authorList>
    </citation>
    <scope>NUCLEOTIDE SEQUENCE [LARGE SCALE GENOMIC DNA]</scope>
    <source>
        <strain evidence="10 11">DSM 41649</strain>
    </source>
</reference>
<keyword evidence="6 8" id="KW-0472">Membrane</keyword>
<dbReference type="PANTHER" id="PTHR42718">
    <property type="entry name" value="MAJOR FACILITATOR SUPERFAMILY MULTIDRUG TRANSPORTER MFSC"/>
    <property type="match status" value="1"/>
</dbReference>
<keyword evidence="11" id="KW-1185">Reference proteome</keyword>
<dbReference type="PANTHER" id="PTHR42718:SF42">
    <property type="entry name" value="EXPORT PROTEIN"/>
    <property type="match status" value="1"/>
</dbReference>
<protein>
    <submittedName>
        <fullName evidence="10">EmrB/QacA subfamily drug resistance transporter</fullName>
    </submittedName>
</protein>
<dbReference type="SUPFAM" id="SSF103473">
    <property type="entry name" value="MFS general substrate transporter"/>
    <property type="match status" value="1"/>
</dbReference>
<dbReference type="OrthoDB" id="9781469at2"/>
<feature type="transmembrane region" description="Helical" evidence="8">
    <location>
        <begin position="309"/>
        <end position="330"/>
    </location>
</feature>
<feature type="transmembrane region" description="Helical" evidence="8">
    <location>
        <begin position="91"/>
        <end position="110"/>
    </location>
</feature>
<evidence type="ECO:0000256" key="1">
    <source>
        <dbReference type="ARBA" id="ARBA00004651"/>
    </source>
</evidence>
<feature type="transmembrane region" description="Helical" evidence="8">
    <location>
        <begin position="242"/>
        <end position="259"/>
    </location>
</feature>
<keyword evidence="2" id="KW-0813">Transport</keyword>